<dbReference type="InterPro" id="IPR001128">
    <property type="entry name" value="Cyt_P450"/>
</dbReference>
<keyword evidence="6" id="KW-0503">Monooxygenase</keyword>
<evidence type="ECO:0000256" key="2">
    <source>
        <dbReference type="ARBA" id="ARBA00022723"/>
    </source>
</evidence>
<dbReference type="FunFam" id="1.10.630.10:FF:000007">
    <property type="entry name" value="Cytochrome P450 76C4"/>
    <property type="match status" value="1"/>
</dbReference>
<dbReference type="PRINTS" id="PR00385">
    <property type="entry name" value="P450"/>
</dbReference>
<dbReference type="InterPro" id="IPR017972">
    <property type="entry name" value="Cyt_P450_CS"/>
</dbReference>
<comment type="cofactor">
    <cofactor evidence="5">
        <name>heme</name>
        <dbReference type="ChEBI" id="CHEBI:30413"/>
    </cofactor>
</comment>
<dbReference type="Proteomes" id="UP000515124">
    <property type="component" value="Unplaced"/>
</dbReference>
<keyword evidence="7" id="KW-0472">Membrane</keyword>
<accession>A0A6P5S8S5</accession>
<dbReference type="Gene3D" id="1.10.630.10">
    <property type="entry name" value="Cytochrome P450"/>
    <property type="match status" value="1"/>
</dbReference>
<evidence type="ECO:0000256" key="5">
    <source>
        <dbReference type="PIRSR" id="PIRSR602401-1"/>
    </source>
</evidence>
<keyword evidence="7" id="KW-0812">Transmembrane</keyword>
<evidence type="ECO:0000313" key="9">
    <source>
        <dbReference type="RefSeq" id="XP_021810193.1"/>
    </source>
</evidence>
<dbReference type="RefSeq" id="XP_021810193.1">
    <property type="nucleotide sequence ID" value="XM_021954501.1"/>
</dbReference>
<keyword evidence="4 5" id="KW-0408">Iron</keyword>
<feature type="binding site" description="axial binding residue" evidence="5">
    <location>
        <position position="457"/>
    </location>
    <ligand>
        <name>heme</name>
        <dbReference type="ChEBI" id="CHEBI:30413"/>
    </ligand>
    <ligandPart>
        <name>Fe</name>
        <dbReference type="ChEBI" id="CHEBI:18248"/>
    </ligandPart>
</feature>
<evidence type="ECO:0000256" key="7">
    <source>
        <dbReference type="SAM" id="Phobius"/>
    </source>
</evidence>
<dbReference type="Pfam" id="PF00067">
    <property type="entry name" value="p450"/>
    <property type="match status" value="1"/>
</dbReference>
<keyword evidence="2 5" id="KW-0479">Metal-binding</keyword>
<evidence type="ECO:0000256" key="4">
    <source>
        <dbReference type="ARBA" id="ARBA00023004"/>
    </source>
</evidence>
<keyword evidence="5 6" id="KW-0349">Heme</keyword>
<keyword evidence="7" id="KW-1133">Transmembrane helix</keyword>
<dbReference type="PRINTS" id="PR00463">
    <property type="entry name" value="EP450I"/>
</dbReference>
<dbReference type="AlphaFoldDB" id="A0A6P5S8S5"/>
<comment type="similarity">
    <text evidence="1 6">Belongs to the cytochrome P450 family.</text>
</comment>
<proteinExistence type="inferred from homology"/>
<evidence type="ECO:0000256" key="3">
    <source>
        <dbReference type="ARBA" id="ARBA00023002"/>
    </source>
</evidence>
<keyword evidence="3 6" id="KW-0560">Oxidoreductase</keyword>
<dbReference type="PANTHER" id="PTHR47950:SF14">
    <property type="entry name" value="CYTOCHROME P450 76A2-LIKE ISOFORM X1"/>
    <property type="match status" value="1"/>
</dbReference>
<evidence type="ECO:0000256" key="1">
    <source>
        <dbReference type="ARBA" id="ARBA00010617"/>
    </source>
</evidence>
<dbReference type="GO" id="GO:0020037">
    <property type="term" value="F:heme binding"/>
    <property type="evidence" value="ECO:0007669"/>
    <property type="project" value="InterPro"/>
</dbReference>
<dbReference type="KEGG" id="pavi:110753572"/>
<dbReference type="GO" id="GO:0016705">
    <property type="term" value="F:oxidoreductase activity, acting on paired donors, with incorporation or reduction of molecular oxygen"/>
    <property type="evidence" value="ECO:0007669"/>
    <property type="project" value="InterPro"/>
</dbReference>
<reference evidence="9" key="1">
    <citation type="submission" date="2025-08" db="UniProtKB">
        <authorList>
            <consortium name="RefSeq"/>
        </authorList>
    </citation>
    <scope>IDENTIFICATION</scope>
</reference>
<organism evidence="8 9">
    <name type="scientific">Prunus avium</name>
    <name type="common">Cherry</name>
    <name type="synonym">Cerasus avium</name>
    <dbReference type="NCBI Taxonomy" id="42229"/>
    <lineage>
        <taxon>Eukaryota</taxon>
        <taxon>Viridiplantae</taxon>
        <taxon>Streptophyta</taxon>
        <taxon>Embryophyta</taxon>
        <taxon>Tracheophyta</taxon>
        <taxon>Spermatophyta</taxon>
        <taxon>Magnoliopsida</taxon>
        <taxon>eudicotyledons</taxon>
        <taxon>Gunneridae</taxon>
        <taxon>Pentapetalae</taxon>
        <taxon>rosids</taxon>
        <taxon>fabids</taxon>
        <taxon>Rosales</taxon>
        <taxon>Rosaceae</taxon>
        <taxon>Amygdaloideae</taxon>
        <taxon>Amygdaleae</taxon>
        <taxon>Prunus</taxon>
    </lineage>
</organism>
<sequence length="516" mass="59263">MVRFFNSMEWCSWNFLVYFLIFLLPALLFLLIRRRSKWGNHLLPPGPPGWPIFGNMFDLGTMPHRTLTELTPKFGPVIWLRLGARATMSVQSAKAASEFFKNHDLSFTNRTTNEASRVYDYHKGSLALAPYGSHWRGMRRLMTVDMVVNKRINETAFIRRKCLDNMQLWIEEEASKLKEGHGVHVARFVFLMTFNLLGNLMLSRDLVDPKSNEGLEFFKAMNGLMEWSGAANMADYFPWLRWLDPQGLKRKMKRDLGKAIQIASKFVKERMEERGVGGEKTTDFLDVLLEFEGNGIDEPDKISEHDANIFILEIFMAGSETTSSTTEWAMTELLSNPETLMKAKAELTQVIGPNRKIEESDIDNLPYLQGLIKETLRLHPPIPFLVPRKAMDDTKFMGYFIPKDTQVFVNAYAIGRDPDVWVDEPNSFKPERFIGSKIDYKGQHYELIPFGAGRRMCAGVPLAHRMLHLTLGILLHQFDWSLDGNVTRDTMDWKDKLGITMRKSVPLLAVPKKCLV</sequence>
<keyword evidence="8" id="KW-1185">Reference proteome</keyword>
<dbReference type="InterPro" id="IPR002401">
    <property type="entry name" value="Cyt_P450_E_grp-I"/>
</dbReference>
<dbReference type="GO" id="GO:0005506">
    <property type="term" value="F:iron ion binding"/>
    <property type="evidence" value="ECO:0007669"/>
    <property type="project" value="InterPro"/>
</dbReference>
<dbReference type="InterPro" id="IPR036396">
    <property type="entry name" value="Cyt_P450_sf"/>
</dbReference>
<evidence type="ECO:0000313" key="8">
    <source>
        <dbReference type="Proteomes" id="UP000515124"/>
    </source>
</evidence>
<dbReference type="PANTHER" id="PTHR47950">
    <property type="entry name" value="CYTOCHROME P450, FAMILY 76, SUBFAMILY C, POLYPEPTIDE 5-RELATED"/>
    <property type="match status" value="1"/>
</dbReference>
<dbReference type="PROSITE" id="PS00086">
    <property type="entry name" value="CYTOCHROME_P450"/>
    <property type="match status" value="1"/>
</dbReference>
<dbReference type="GeneID" id="110753572"/>
<dbReference type="CDD" id="cd11073">
    <property type="entry name" value="CYP76-like"/>
    <property type="match status" value="1"/>
</dbReference>
<dbReference type="SUPFAM" id="SSF48264">
    <property type="entry name" value="Cytochrome P450"/>
    <property type="match status" value="1"/>
</dbReference>
<evidence type="ECO:0000256" key="6">
    <source>
        <dbReference type="RuleBase" id="RU000461"/>
    </source>
</evidence>
<protein>
    <submittedName>
        <fullName evidence="9">Cytochrome P450 76A2-like</fullName>
    </submittedName>
</protein>
<feature type="transmembrane region" description="Helical" evidence="7">
    <location>
        <begin position="12"/>
        <end position="32"/>
    </location>
</feature>
<name>A0A6P5S8S5_PRUAV</name>
<gene>
    <name evidence="9" type="primary">LOC110753572</name>
</gene>
<dbReference type="GO" id="GO:0004497">
    <property type="term" value="F:monooxygenase activity"/>
    <property type="evidence" value="ECO:0007669"/>
    <property type="project" value="UniProtKB-KW"/>
</dbReference>